<gene>
    <name evidence="4" type="ORF">HLB44_11265</name>
</gene>
<evidence type="ECO:0000313" key="4">
    <source>
        <dbReference type="EMBL" id="NRF67563.1"/>
    </source>
</evidence>
<feature type="domain" description="Response regulatory" evidence="3">
    <location>
        <begin position="4"/>
        <end position="120"/>
    </location>
</feature>
<dbReference type="RefSeq" id="WP_173122667.1">
    <property type="nucleotide sequence ID" value="NZ_JABRWJ010000003.1"/>
</dbReference>
<reference evidence="4 5" key="1">
    <citation type="submission" date="2020-05" db="EMBL/GenBank/DDBJ databases">
        <title>Aquincola sp. isolate from soil.</title>
        <authorList>
            <person name="Han J."/>
            <person name="Kim D.-U."/>
        </authorList>
    </citation>
    <scope>NUCLEOTIDE SEQUENCE [LARGE SCALE GENOMIC DNA]</scope>
    <source>
        <strain evidence="4 5">S2</strain>
    </source>
</reference>
<dbReference type="PROSITE" id="PS50110">
    <property type="entry name" value="RESPONSE_REGULATORY"/>
    <property type="match status" value="1"/>
</dbReference>
<feature type="modified residue" description="4-aspartylphosphate" evidence="2">
    <location>
        <position position="53"/>
    </location>
</feature>
<proteinExistence type="predicted"/>
<dbReference type="SMART" id="SM00448">
    <property type="entry name" value="REC"/>
    <property type="match status" value="1"/>
</dbReference>
<accession>A0ABX2EG06</accession>
<dbReference type="EMBL" id="JABRWJ010000003">
    <property type="protein sequence ID" value="NRF67563.1"/>
    <property type="molecule type" value="Genomic_DNA"/>
</dbReference>
<dbReference type="Gene3D" id="3.40.50.2300">
    <property type="match status" value="1"/>
</dbReference>
<dbReference type="PANTHER" id="PTHR45339">
    <property type="entry name" value="HYBRID SIGNAL TRANSDUCTION HISTIDINE KINASE J"/>
    <property type="match status" value="1"/>
</dbReference>
<dbReference type="Proteomes" id="UP000737171">
    <property type="component" value="Unassembled WGS sequence"/>
</dbReference>
<protein>
    <submittedName>
        <fullName evidence="4">Response regulator</fullName>
    </submittedName>
</protein>
<sequence>MNPYVLVVDDQPLNLELARLVLEGGGFEVGTAPDGEAARRSIAERRPDLVLMDIQMPGIDGLTLTIELKQAPATRDLVIVAFTAYAVPGDEQRFLDAGFDGYLSKPIDVPTFADAVRALLRATA</sequence>
<keyword evidence="1 2" id="KW-0597">Phosphoprotein</keyword>
<dbReference type="InterPro" id="IPR011006">
    <property type="entry name" value="CheY-like_superfamily"/>
</dbReference>
<evidence type="ECO:0000313" key="5">
    <source>
        <dbReference type="Proteomes" id="UP000737171"/>
    </source>
</evidence>
<organism evidence="4 5">
    <name type="scientific">Pseudaquabacterium terrae</name>
    <dbReference type="NCBI Taxonomy" id="2732868"/>
    <lineage>
        <taxon>Bacteria</taxon>
        <taxon>Pseudomonadati</taxon>
        <taxon>Pseudomonadota</taxon>
        <taxon>Betaproteobacteria</taxon>
        <taxon>Burkholderiales</taxon>
        <taxon>Sphaerotilaceae</taxon>
        <taxon>Pseudaquabacterium</taxon>
    </lineage>
</organism>
<evidence type="ECO:0000259" key="3">
    <source>
        <dbReference type="PROSITE" id="PS50110"/>
    </source>
</evidence>
<dbReference type="PANTHER" id="PTHR45339:SF5">
    <property type="entry name" value="HISTIDINE KINASE"/>
    <property type="match status" value="1"/>
</dbReference>
<keyword evidence="5" id="KW-1185">Reference proteome</keyword>
<evidence type="ECO:0000256" key="2">
    <source>
        <dbReference type="PROSITE-ProRule" id="PRU00169"/>
    </source>
</evidence>
<evidence type="ECO:0000256" key="1">
    <source>
        <dbReference type="ARBA" id="ARBA00022553"/>
    </source>
</evidence>
<dbReference type="Pfam" id="PF00072">
    <property type="entry name" value="Response_reg"/>
    <property type="match status" value="1"/>
</dbReference>
<comment type="caution">
    <text evidence="4">The sequence shown here is derived from an EMBL/GenBank/DDBJ whole genome shotgun (WGS) entry which is preliminary data.</text>
</comment>
<dbReference type="InterPro" id="IPR001789">
    <property type="entry name" value="Sig_transdc_resp-reg_receiver"/>
</dbReference>
<dbReference type="SUPFAM" id="SSF52172">
    <property type="entry name" value="CheY-like"/>
    <property type="match status" value="1"/>
</dbReference>
<name>A0ABX2EG06_9BURK</name>